<keyword evidence="6" id="KW-0539">Nucleus</keyword>
<dbReference type="PANTHER" id="PTHR13710:SF153">
    <property type="entry name" value="RECQ-LIKE DNA HELICASE BLM"/>
    <property type="match status" value="1"/>
</dbReference>
<keyword evidence="2" id="KW-0547">Nucleotide-binding</keyword>
<dbReference type="InterPro" id="IPR014001">
    <property type="entry name" value="Helicase_ATP-bd"/>
</dbReference>
<dbReference type="GO" id="GO:0016787">
    <property type="term" value="F:hydrolase activity"/>
    <property type="evidence" value="ECO:0007669"/>
    <property type="project" value="UniProtKB-KW"/>
</dbReference>
<keyword evidence="5" id="KW-0413">Isomerase</keyword>
<dbReference type="SUPFAM" id="SSF52540">
    <property type="entry name" value="P-loop containing nucleoside triphosphate hydrolases"/>
    <property type="match status" value="1"/>
</dbReference>
<dbReference type="GO" id="GO:0043138">
    <property type="term" value="F:3'-5' DNA helicase activity"/>
    <property type="evidence" value="ECO:0007669"/>
    <property type="project" value="UniProtKB-EC"/>
</dbReference>
<dbReference type="EMBL" id="ML179242">
    <property type="protein sequence ID" value="THU93698.1"/>
    <property type="molecule type" value="Genomic_DNA"/>
</dbReference>
<keyword evidence="3" id="KW-0067">ATP-binding</keyword>
<evidence type="ECO:0000259" key="10">
    <source>
        <dbReference type="PROSITE" id="PS51194"/>
    </source>
</evidence>
<dbReference type="EC" id="5.6.2.4" evidence="8"/>
<evidence type="ECO:0000256" key="3">
    <source>
        <dbReference type="ARBA" id="ARBA00022840"/>
    </source>
</evidence>
<evidence type="ECO:0000256" key="4">
    <source>
        <dbReference type="ARBA" id="ARBA00023125"/>
    </source>
</evidence>
<keyword evidence="12" id="KW-1185">Reference proteome</keyword>
<dbReference type="Pfam" id="PF00271">
    <property type="entry name" value="Helicase_C"/>
    <property type="match status" value="1"/>
</dbReference>
<evidence type="ECO:0000256" key="8">
    <source>
        <dbReference type="ARBA" id="ARBA00034808"/>
    </source>
</evidence>
<comment type="similarity">
    <text evidence="1">Belongs to the helicase family. RecQ subfamily.</text>
</comment>
<dbReference type="GO" id="GO:0005694">
    <property type="term" value="C:chromosome"/>
    <property type="evidence" value="ECO:0007669"/>
    <property type="project" value="TreeGrafter"/>
</dbReference>
<dbReference type="SMART" id="SM00487">
    <property type="entry name" value="DEXDc"/>
    <property type="match status" value="1"/>
</dbReference>
<dbReference type="PROSITE" id="PS51194">
    <property type="entry name" value="HELICASE_CTER"/>
    <property type="match status" value="1"/>
</dbReference>
<dbReference type="OrthoDB" id="5952536at2759"/>
<name>A0A4S8LX36_DENBC</name>
<feature type="domain" description="Helicase ATP-binding" evidence="9">
    <location>
        <begin position="77"/>
        <end position="272"/>
    </location>
</feature>
<accession>A0A4S8LX36</accession>
<dbReference type="Pfam" id="PF00270">
    <property type="entry name" value="DEAD"/>
    <property type="match status" value="1"/>
</dbReference>
<reference evidence="11 12" key="1">
    <citation type="journal article" date="2019" name="Nat. Ecol. Evol.">
        <title>Megaphylogeny resolves global patterns of mushroom evolution.</title>
        <authorList>
            <person name="Varga T."/>
            <person name="Krizsan K."/>
            <person name="Foldi C."/>
            <person name="Dima B."/>
            <person name="Sanchez-Garcia M."/>
            <person name="Sanchez-Ramirez S."/>
            <person name="Szollosi G.J."/>
            <person name="Szarkandi J.G."/>
            <person name="Papp V."/>
            <person name="Albert L."/>
            <person name="Andreopoulos W."/>
            <person name="Angelini C."/>
            <person name="Antonin V."/>
            <person name="Barry K.W."/>
            <person name="Bougher N.L."/>
            <person name="Buchanan P."/>
            <person name="Buyck B."/>
            <person name="Bense V."/>
            <person name="Catcheside P."/>
            <person name="Chovatia M."/>
            <person name="Cooper J."/>
            <person name="Damon W."/>
            <person name="Desjardin D."/>
            <person name="Finy P."/>
            <person name="Geml J."/>
            <person name="Haridas S."/>
            <person name="Hughes K."/>
            <person name="Justo A."/>
            <person name="Karasinski D."/>
            <person name="Kautmanova I."/>
            <person name="Kiss B."/>
            <person name="Kocsube S."/>
            <person name="Kotiranta H."/>
            <person name="LaButti K.M."/>
            <person name="Lechner B.E."/>
            <person name="Liimatainen K."/>
            <person name="Lipzen A."/>
            <person name="Lukacs Z."/>
            <person name="Mihaltcheva S."/>
            <person name="Morgado L.N."/>
            <person name="Niskanen T."/>
            <person name="Noordeloos M.E."/>
            <person name="Ohm R.A."/>
            <person name="Ortiz-Santana B."/>
            <person name="Ovrebo C."/>
            <person name="Racz N."/>
            <person name="Riley R."/>
            <person name="Savchenko A."/>
            <person name="Shiryaev A."/>
            <person name="Soop K."/>
            <person name="Spirin V."/>
            <person name="Szebenyi C."/>
            <person name="Tomsovsky M."/>
            <person name="Tulloss R.E."/>
            <person name="Uehling J."/>
            <person name="Grigoriev I.V."/>
            <person name="Vagvolgyi C."/>
            <person name="Papp T."/>
            <person name="Martin F.M."/>
            <person name="Miettinen O."/>
            <person name="Hibbett D.S."/>
            <person name="Nagy L.G."/>
        </authorList>
    </citation>
    <scope>NUCLEOTIDE SEQUENCE [LARGE SCALE GENOMIC DNA]</scope>
    <source>
        <strain evidence="11 12">CBS 962.96</strain>
    </source>
</reference>
<dbReference type="GO" id="GO:0003677">
    <property type="term" value="F:DNA binding"/>
    <property type="evidence" value="ECO:0007669"/>
    <property type="project" value="UniProtKB-KW"/>
</dbReference>
<dbReference type="GO" id="GO:0005634">
    <property type="term" value="C:nucleus"/>
    <property type="evidence" value="ECO:0007669"/>
    <property type="project" value="TreeGrafter"/>
</dbReference>
<gene>
    <name evidence="11" type="ORF">K435DRAFT_861266</name>
</gene>
<dbReference type="GO" id="GO:0005524">
    <property type="term" value="F:ATP binding"/>
    <property type="evidence" value="ECO:0007669"/>
    <property type="project" value="UniProtKB-KW"/>
</dbReference>
<dbReference type="PROSITE" id="PS51192">
    <property type="entry name" value="HELICASE_ATP_BIND_1"/>
    <property type="match status" value="1"/>
</dbReference>
<evidence type="ECO:0000256" key="2">
    <source>
        <dbReference type="ARBA" id="ARBA00022741"/>
    </source>
</evidence>
<evidence type="ECO:0000256" key="6">
    <source>
        <dbReference type="ARBA" id="ARBA00023242"/>
    </source>
</evidence>
<sequence>MEIDPVLPIITPVLSPIKERVPIYTCKTYLQYIKPLTLAALRDHAHEEIPLDILPYSYIDSLNLDYKKEQCYRLCLLCWNATEANVFLEAGTGFGKTLASILTQMFNDIENDGVTIIISPLKRLQASQAASIFQTYGLCTIAVNEGTYGSDLFWNTVGYDLKKRIPGCADVFIVTPEQFFRNPQGHISRFGKLVWKHIFKCRIRLTVVDEAHFTHTCRLPRYGLDAFREAYSQLDDIKILFGPAVPWAAMTATATHQILKTIQEKLLCPNYLHLRTTSNRRNIMYATHCVPGHIDQPENFACFLSSPFNLATQKRVLIFRDNMNATLNIATYLDGLLPSEYRGRGIVQHYNSMTSNRYQSDTHDSFTKPDGTCKILVATAGESTGIDHPDVEIVCIAGLPSDITDIVQRGGRAVRQIINSGLCVLFHEKWPLSIDLTDYGLKWTGDITLDSIDFHSDIDRPRKQVLTKYSPPQDCVGLAYELAAVRPVYYILPDPHIKILISKLPFTIQSGHDVTMLLEQTWSWGQIWADKIYRVIARFDREVEKSCSAEYIVDSDCDERKWAEVLERDKEKKW</sequence>
<dbReference type="CDD" id="cd18785">
    <property type="entry name" value="SF2_C"/>
    <property type="match status" value="1"/>
</dbReference>
<dbReference type="Proteomes" id="UP000297245">
    <property type="component" value="Unassembled WGS sequence"/>
</dbReference>
<evidence type="ECO:0000256" key="5">
    <source>
        <dbReference type="ARBA" id="ARBA00023235"/>
    </source>
</evidence>
<evidence type="ECO:0000313" key="11">
    <source>
        <dbReference type="EMBL" id="THU93698.1"/>
    </source>
</evidence>
<evidence type="ECO:0000313" key="12">
    <source>
        <dbReference type="Proteomes" id="UP000297245"/>
    </source>
</evidence>
<dbReference type="InterPro" id="IPR001650">
    <property type="entry name" value="Helicase_C-like"/>
</dbReference>
<proteinExistence type="inferred from homology"/>
<dbReference type="GO" id="GO:0005737">
    <property type="term" value="C:cytoplasm"/>
    <property type="evidence" value="ECO:0007669"/>
    <property type="project" value="TreeGrafter"/>
</dbReference>
<dbReference type="PANTHER" id="PTHR13710">
    <property type="entry name" value="DNA HELICASE RECQ FAMILY MEMBER"/>
    <property type="match status" value="1"/>
</dbReference>
<dbReference type="AlphaFoldDB" id="A0A4S8LX36"/>
<protein>
    <recommendedName>
        <fullName evidence="8">DNA 3'-5' helicase</fullName>
        <ecNumber evidence="8">5.6.2.4</ecNumber>
    </recommendedName>
</protein>
<dbReference type="Gene3D" id="3.40.50.300">
    <property type="entry name" value="P-loop containing nucleotide triphosphate hydrolases"/>
    <property type="match status" value="2"/>
</dbReference>
<dbReference type="InterPro" id="IPR027417">
    <property type="entry name" value="P-loop_NTPase"/>
</dbReference>
<dbReference type="GO" id="GO:0000724">
    <property type="term" value="P:double-strand break repair via homologous recombination"/>
    <property type="evidence" value="ECO:0007669"/>
    <property type="project" value="TreeGrafter"/>
</dbReference>
<evidence type="ECO:0000256" key="7">
    <source>
        <dbReference type="ARBA" id="ARBA00034617"/>
    </source>
</evidence>
<feature type="domain" description="Helicase C-terminal" evidence="10">
    <location>
        <begin position="296"/>
        <end position="466"/>
    </location>
</feature>
<evidence type="ECO:0000259" key="9">
    <source>
        <dbReference type="PROSITE" id="PS51192"/>
    </source>
</evidence>
<keyword evidence="4" id="KW-0238">DNA-binding</keyword>
<comment type="catalytic activity">
    <reaction evidence="7">
        <text>Couples ATP hydrolysis with the unwinding of duplex DNA by translocating in the 3'-5' direction.</text>
        <dbReference type="EC" id="5.6.2.4"/>
    </reaction>
</comment>
<dbReference type="InterPro" id="IPR011545">
    <property type="entry name" value="DEAD/DEAH_box_helicase_dom"/>
</dbReference>
<dbReference type="GO" id="GO:0009378">
    <property type="term" value="F:four-way junction helicase activity"/>
    <property type="evidence" value="ECO:0007669"/>
    <property type="project" value="TreeGrafter"/>
</dbReference>
<keyword evidence="11" id="KW-0378">Hydrolase</keyword>
<evidence type="ECO:0000256" key="1">
    <source>
        <dbReference type="ARBA" id="ARBA00005446"/>
    </source>
</evidence>
<organism evidence="11 12">
    <name type="scientific">Dendrothele bispora (strain CBS 962.96)</name>
    <dbReference type="NCBI Taxonomy" id="1314807"/>
    <lineage>
        <taxon>Eukaryota</taxon>
        <taxon>Fungi</taxon>
        <taxon>Dikarya</taxon>
        <taxon>Basidiomycota</taxon>
        <taxon>Agaricomycotina</taxon>
        <taxon>Agaricomycetes</taxon>
        <taxon>Agaricomycetidae</taxon>
        <taxon>Agaricales</taxon>
        <taxon>Agaricales incertae sedis</taxon>
        <taxon>Dendrothele</taxon>
    </lineage>
</organism>